<dbReference type="GO" id="GO:0003677">
    <property type="term" value="F:DNA binding"/>
    <property type="evidence" value="ECO:0007669"/>
    <property type="project" value="UniProtKB-KW"/>
</dbReference>
<feature type="domain" description="HTH gntR-type" evidence="4">
    <location>
        <begin position="12"/>
        <end position="80"/>
    </location>
</feature>
<evidence type="ECO:0000256" key="1">
    <source>
        <dbReference type="ARBA" id="ARBA00023015"/>
    </source>
</evidence>
<dbReference type="Gene3D" id="1.20.120.530">
    <property type="entry name" value="GntR ligand-binding domain-like"/>
    <property type="match status" value="1"/>
</dbReference>
<evidence type="ECO:0000256" key="3">
    <source>
        <dbReference type="ARBA" id="ARBA00023163"/>
    </source>
</evidence>
<evidence type="ECO:0000256" key="2">
    <source>
        <dbReference type="ARBA" id="ARBA00023125"/>
    </source>
</evidence>
<protein>
    <submittedName>
        <fullName evidence="5">GntR family transcriptional regulator</fullName>
    </submittedName>
</protein>
<keyword evidence="2" id="KW-0238">DNA-binding</keyword>
<dbReference type="InterPro" id="IPR008920">
    <property type="entry name" value="TF_FadR/GntR_C"/>
</dbReference>
<dbReference type="OrthoDB" id="9809707at2"/>
<name>A0A1Q8ZXH0_9HYPH</name>
<dbReference type="SMART" id="SM00345">
    <property type="entry name" value="HTH_GNTR"/>
    <property type="match status" value="1"/>
</dbReference>
<sequence>MAAYTGVTRGSRTLAWQVSEALRKAILDGDYTPGDKLPSEAQLTEIHGVSRTVVREAVAALRSDHLVEARKGAGVFVLPRPDDARPVALIDKVRLASDLEILEIRTPIEVEAAGLAALRRSPAHEEVILDRHAAVMTCIEAGTSIRAADFALHLAIADATHNPLFREFLEQRGTSAIPQSKPVAEDQREADAYRRLIYQEHEAIVLAISNGDRDAARSAMLHHLEGSQVRYRALLRTERMRPSQL</sequence>
<dbReference type="STRING" id="1867956.BJF95_15745"/>
<dbReference type="SUPFAM" id="SSF48008">
    <property type="entry name" value="GntR ligand-binding domain-like"/>
    <property type="match status" value="1"/>
</dbReference>
<dbReference type="Pfam" id="PF07729">
    <property type="entry name" value="FCD"/>
    <property type="match status" value="1"/>
</dbReference>
<dbReference type="InterPro" id="IPR036388">
    <property type="entry name" value="WH-like_DNA-bd_sf"/>
</dbReference>
<dbReference type="PANTHER" id="PTHR43537">
    <property type="entry name" value="TRANSCRIPTIONAL REGULATOR, GNTR FAMILY"/>
    <property type="match status" value="1"/>
</dbReference>
<keyword evidence="1" id="KW-0805">Transcription regulation</keyword>
<accession>A0A1Q8ZXH0</accession>
<dbReference type="CDD" id="cd07377">
    <property type="entry name" value="WHTH_GntR"/>
    <property type="match status" value="1"/>
</dbReference>
<dbReference type="Gene3D" id="1.10.10.10">
    <property type="entry name" value="Winged helix-like DNA-binding domain superfamily/Winged helix DNA-binding domain"/>
    <property type="match status" value="1"/>
</dbReference>
<organism evidence="5 6">
    <name type="scientific">Rhizobium oryziradicis</name>
    <dbReference type="NCBI Taxonomy" id="1867956"/>
    <lineage>
        <taxon>Bacteria</taxon>
        <taxon>Pseudomonadati</taxon>
        <taxon>Pseudomonadota</taxon>
        <taxon>Alphaproteobacteria</taxon>
        <taxon>Hyphomicrobiales</taxon>
        <taxon>Rhizobiaceae</taxon>
        <taxon>Rhizobium/Agrobacterium group</taxon>
        <taxon>Rhizobium</taxon>
    </lineage>
</organism>
<dbReference type="SUPFAM" id="SSF46785">
    <property type="entry name" value="Winged helix' DNA-binding domain"/>
    <property type="match status" value="1"/>
</dbReference>
<comment type="caution">
    <text evidence="5">The sequence shown here is derived from an EMBL/GenBank/DDBJ whole genome shotgun (WGS) entry which is preliminary data.</text>
</comment>
<evidence type="ECO:0000313" key="5">
    <source>
        <dbReference type="EMBL" id="OLP46766.1"/>
    </source>
</evidence>
<gene>
    <name evidence="5" type="ORF">BJF95_15745</name>
</gene>
<reference evidence="5 6" key="1">
    <citation type="submission" date="2016-09" db="EMBL/GenBank/DDBJ databases">
        <title>Rhizobium oryziradicis sp. nov., isolated from the root of rice.</title>
        <authorList>
            <person name="Zhao J."/>
            <person name="Zhang X."/>
        </authorList>
    </citation>
    <scope>NUCLEOTIDE SEQUENCE [LARGE SCALE GENOMIC DNA]</scope>
    <source>
        <strain evidence="5 6">N19</strain>
    </source>
</reference>
<proteinExistence type="predicted"/>
<dbReference type="SMART" id="SM00895">
    <property type="entry name" value="FCD"/>
    <property type="match status" value="1"/>
</dbReference>
<dbReference type="RefSeq" id="WP_075637721.1">
    <property type="nucleotide sequence ID" value="NZ_MKIM01000019.1"/>
</dbReference>
<dbReference type="InterPro" id="IPR011711">
    <property type="entry name" value="GntR_C"/>
</dbReference>
<dbReference type="GO" id="GO:0003700">
    <property type="term" value="F:DNA-binding transcription factor activity"/>
    <property type="evidence" value="ECO:0007669"/>
    <property type="project" value="InterPro"/>
</dbReference>
<dbReference type="AlphaFoldDB" id="A0A1Q8ZXH0"/>
<dbReference type="InterPro" id="IPR000524">
    <property type="entry name" value="Tscrpt_reg_HTH_GntR"/>
</dbReference>
<dbReference type="Proteomes" id="UP000186894">
    <property type="component" value="Unassembled WGS sequence"/>
</dbReference>
<dbReference type="EMBL" id="MKIM01000019">
    <property type="protein sequence ID" value="OLP46766.1"/>
    <property type="molecule type" value="Genomic_DNA"/>
</dbReference>
<dbReference type="PANTHER" id="PTHR43537:SF5">
    <property type="entry name" value="UXU OPERON TRANSCRIPTIONAL REGULATOR"/>
    <property type="match status" value="1"/>
</dbReference>
<keyword evidence="3" id="KW-0804">Transcription</keyword>
<dbReference type="Pfam" id="PF00392">
    <property type="entry name" value="GntR"/>
    <property type="match status" value="1"/>
</dbReference>
<dbReference type="InterPro" id="IPR036390">
    <property type="entry name" value="WH_DNA-bd_sf"/>
</dbReference>
<dbReference type="PRINTS" id="PR00035">
    <property type="entry name" value="HTHGNTR"/>
</dbReference>
<dbReference type="PROSITE" id="PS50949">
    <property type="entry name" value="HTH_GNTR"/>
    <property type="match status" value="1"/>
</dbReference>
<evidence type="ECO:0000259" key="4">
    <source>
        <dbReference type="PROSITE" id="PS50949"/>
    </source>
</evidence>
<keyword evidence="6" id="KW-1185">Reference proteome</keyword>
<evidence type="ECO:0000313" key="6">
    <source>
        <dbReference type="Proteomes" id="UP000186894"/>
    </source>
</evidence>